<proteinExistence type="predicted"/>
<evidence type="ECO:0000313" key="3">
    <source>
        <dbReference type="Proteomes" id="UP001216139"/>
    </source>
</evidence>
<organism evidence="2 3">
    <name type="scientific">Mucilaginibacter jinjuensis</name>
    <dbReference type="NCBI Taxonomy" id="1176721"/>
    <lineage>
        <taxon>Bacteria</taxon>
        <taxon>Pseudomonadati</taxon>
        <taxon>Bacteroidota</taxon>
        <taxon>Sphingobacteriia</taxon>
        <taxon>Sphingobacteriales</taxon>
        <taxon>Sphingobacteriaceae</taxon>
        <taxon>Mucilaginibacter</taxon>
    </lineage>
</organism>
<name>A0ABY7TC08_9SPHI</name>
<reference evidence="2 3" key="1">
    <citation type="submission" date="2023-02" db="EMBL/GenBank/DDBJ databases">
        <title>Genome sequence of Mucilaginibacter jinjuensis strain KACC 16571.</title>
        <authorList>
            <person name="Kim S."/>
            <person name="Heo J."/>
            <person name="Kwon S.-W."/>
        </authorList>
    </citation>
    <scope>NUCLEOTIDE SEQUENCE [LARGE SCALE GENOMIC DNA]</scope>
    <source>
        <strain evidence="2 3">KACC 16571</strain>
    </source>
</reference>
<dbReference type="EMBL" id="CP117167">
    <property type="protein sequence ID" value="WCT13774.1"/>
    <property type="molecule type" value="Genomic_DNA"/>
</dbReference>
<dbReference type="RefSeq" id="WP_273632081.1">
    <property type="nucleotide sequence ID" value="NZ_CP117167.1"/>
</dbReference>
<evidence type="ECO:0000313" key="2">
    <source>
        <dbReference type="EMBL" id="WCT13774.1"/>
    </source>
</evidence>
<keyword evidence="3" id="KW-1185">Reference proteome</keyword>
<feature type="signal peptide" evidence="1">
    <location>
        <begin position="1"/>
        <end position="23"/>
    </location>
</feature>
<accession>A0ABY7TC08</accession>
<dbReference type="Proteomes" id="UP001216139">
    <property type="component" value="Chromosome"/>
</dbReference>
<gene>
    <name evidence="2" type="ORF">PQO05_07480</name>
</gene>
<keyword evidence="1" id="KW-0732">Signal</keyword>
<sequence>MKNTYQFIILFYISFCFAVAASAQNLPKVQTQSVLLPKSFRIDGIVSEWDNKFQCYNKNVALYCTVANDQEHLYLAVRAIDPIIIKKMIAGGIQFTVCKSGERSEENPFTVTYPSIAFQPQSNLYRGINDFKKSNRKDSLIRDLNKTLISANKVIRLKGGEATADSVSIYNKLGIKTAAHFDDNLSFTCEILLPLKLVGIKALKSPIAYNIMLRGSSVIKSFTVGKVTVTDVPIGMSDDATFSVLNFPTDFWSRCTLTDY</sequence>
<protein>
    <submittedName>
        <fullName evidence="2">Uncharacterized protein</fullName>
    </submittedName>
</protein>
<feature type="chain" id="PRO_5045465915" evidence="1">
    <location>
        <begin position="24"/>
        <end position="260"/>
    </location>
</feature>
<evidence type="ECO:0000256" key="1">
    <source>
        <dbReference type="SAM" id="SignalP"/>
    </source>
</evidence>